<dbReference type="EMBL" id="GANO01003695">
    <property type="protein sequence ID" value="JAB56176.1"/>
    <property type="molecule type" value="mRNA"/>
</dbReference>
<dbReference type="PANTHER" id="PTHR18911">
    <property type="entry name" value="CTCL TUMOR ANTIGEN HD-CL-01"/>
    <property type="match status" value="1"/>
</dbReference>
<dbReference type="AlphaFoldDB" id="U5EPJ4"/>
<feature type="region of interest" description="Disordered" evidence="2">
    <location>
        <begin position="521"/>
        <end position="566"/>
    </location>
</feature>
<feature type="compositionally biased region" description="Low complexity" evidence="2">
    <location>
        <begin position="542"/>
        <end position="556"/>
    </location>
</feature>
<protein>
    <submittedName>
        <fullName evidence="3">Putative signal transducer</fullName>
    </submittedName>
</protein>
<dbReference type="PANTHER" id="PTHR18911:SF5">
    <property type="entry name" value="COILED-COIL DOMAIN-CONTAINING PROTEIN 186"/>
    <property type="match status" value="1"/>
</dbReference>
<feature type="coiled-coil region" evidence="1">
    <location>
        <begin position="279"/>
        <end position="393"/>
    </location>
</feature>
<feature type="coiled-coil region" evidence="1">
    <location>
        <begin position="429"/>
        <end position="463"/>
    </location>
</feature>
<organism evidence="3">
    <name type="scientific">Corethrella appendiculata</name>
    <dbReference type="NCBI Taxonomy" id="1370023"/>
    <lineage>
        <taxon>Eukaryota</taxon>
        <taxon>Metazoa</taxon>
        <taxon>Ecdysozoa</taxon>
        <taxon>Arthropoda</taxon>
        <taxon>Hexapoda</taxon>
        <taxon>Insecta</taxon>
        <taxon>Pterygota</taxon>
        <taxon>Neoptera</taxon>
        <taxon>Endopterygota</taxon>
        <taxon>Diptera</taxon>
        <taxon>Nematocera</taxon>
        <taxon>Culicoidea</taxon>
        <taxon>Chaoboridae</taxon>
        <taxon>Corethrella</taxon>
    </lineage>
</organism>
<feature type="coiled-coil region" evidence="1">
    <location>
        <begin position="493"/>
        <end position="520"/>
    </location>
</feature>
<reference evidence="3" key="1">
    <citation type="journal article" date="2014" name="Insect Biochem. Mol. Biol.">
        <title>An insight into the sialome of the frog biting fly, Corethrella appendiculata.</title>
        <authorList>
            <person name="Ribeiro J.M.C."/>
            <person name="Chagas A.C."/>
            <person name="Pham V.M."/>
            <person name="Lounibos L.P."/>
            <person name="Calvo E."/>
        </authorList>
    </citation>
    <scope>NUCLEOTIDE SEQUENCE</scope>
    <source>
        <tissue evidence="3">Salivary glands</tissue>
    </source>
</reference>
<name>U5EPJ4_9DIPT</name>
<accession>U5EPJ4</accession>
<dbReference type="GO" id="GO:0031267">
    <property type="term" value="F:small GTPase binding"/>
    <property type="evidence" value="ECO:0007669"/>
    <property type="project" value="TreeGrafter"/>
</dbReference>
<feature type="compositionally biased region" description="Basic and acidic residues" evidence="2">
    <location>
        <begin position="531"/>
        <end position="541"/>
    </location>
</feature>
<evidence type="ECO:0000313" key="3">
    <source>
        <dbReference type="EMBL" id="JAB56176.1"/>
    </source>
</evidence>
<evidence type="ECO:0000256" key="1">
    <source>
        <dbReference type="SAM" id="Coils"/>
    </source>
</evidence>
<dbReference type="GO" id="GO:0005802">
    <property type="term" value="C:trans-Golgi network"/>
    <property type="evidence" value="ECO:0007669"/>
    <property type="project" value="TreeGrafter"/>
</dbReference>
<feature type="coiled-coil region" evidence="1">
    <location>
        <begin position="59"/>
        <end position="237"/>
    </location>
</feature>
<feature type="non-terminal residue" evidence="3">
    <location>
        <position position="1"/>
    </location>
</feature>
<feature type="non-terminal residue" evidence="3">
    <location>
        <position position="708"/>
    </location>
</feature>
<proteinExistence type="evidence at transcript level"/>
<sequence length="708" mass="81751">SSTTSNGSNVNNENESVREEVLKINRNIINQISFESTDSSSNPEEIDLKLTTSADSNQIHEIESKYLEEQANLKLLLEQQQQKIQHLNQVLGQKDEFVNLLEREKDILEKESVMLKREKDVALREKENSVMKYARVEKSLIDQQALKEKFEKKVTELQREFDNMTLKLKNLNTDKTKICAMLDNKHHELRSLQKENDKLKTDITNLEMKSKWNSTKLKQEMDLRVAAEKIIEELKTKLEEPVQLEIVKLKEEWEYDKLKSIESQYMEQQATLILLKHENEEKESTLDSSRKLIEKLKTDLDAISKQSKQLSSEKEVLERDLNKQNHEINDLQTTLDKQVLKTAELQSKLNELESIKTQLLIEKDENGRLKSELENFKSNCEEQTSELEKLRIRETELLTFNMELSETMVKLQNDCLLHNSKALAVGLENDSLKNDCKIYCDKIKELEKALESERTSKNEEINLMAKHIAEKIKLCESTQKQLDTVTGDIEAIKKKNSQKLKETQRELTQLRRKCEQFDKLSETSDNNSECNELKLTNEKPETSSTHTSDSDTLSLHNNNGSNDLQAMHQQPTNKTLVDRILRLQHSTARQAEKIDFLENHSATLVSEIQKKTKLLQYYMMREQSGALSSSKSDRNKAEITKYGGIMSAVYAGIVKSSSEMTLELSLEINKKMQALLEDTLLKNITLKENLDTLGLEVDKLTRKLSAGK</sequence>
<keyword evidence="1" id="KW-0175">Coiled coil</keyword>
<dbReference type="InterPro" id="IPR038830">
    <property type="entry name" value="CCDC186"/>
</dbReference>
<feature type="compositionally biased region" description="Polar residues" evidence="2">
    <location>
        <begin position="557"/>
        <end position="566"/>
    </location>
</feature>
<dbReference type="GO" id="GO:0099518">
    <property type="term" value="P:vesicle cytoskeletal trafficking"/>
    <property type="evidence" value="ECO:0007669"/>
    <property type="project" value="TreeGrafter"/>
</dbReference>
<evidence type="ECO:0000256" key="2">
    <source>
        <dbReference type="SAM" id="MobiDB-lite"/>
    </source>
</evidence>